<dbReference type="Gene3D" id="3.90.550.10">
    <property type="entry name" value="Spore Coat Polysaccharide Biosynthesis Protein SpsA, Chain A"/>
    <property type="match status" value="1"/>
</dbReference>
<dbReference type="EMBL" id="HBIN01015237">
    <property type="protein sequence ID" value="CAE0441431.1"/>
    <property type="molecule type" value="Transcribed_RNA"/>
</dbReference>
<reference evidence="1" key="1">
    <citation type="submission" date="2021-01" db="EMBL/GenBank/DDBJ databases">
        <authorList>
            <person name="Corre E."/>
            <person name="Pelletier E."/>
            <person name="Niang G."/>
            <person name="Scheremetjew M."/>
            <person name="Finn R."/>
            <person name="Kale V."/>
            <person name="Holt S."/>
            <person name="Cochrane G."/>
            <person name="Meng A."/>
            <person name="Brown T."/>
            <person name="Cohen L."/>
        </authorList>
    </citation>
    <scope>NUCLEOTIDE SEQUENCE</scope>
    <source>
        <strain evidence="1">GSBS06</strain>
    </source>
</reference>
<dbReference type="AlphaFoldDB" id="A0A7S3PJK7"/>
<gene>
    <name evidence="1" type="ORF">ASTO00021_LOCUS11562</name>
</gene>
<proteinExistence type="predicted"/>
<protein>
    <recommendedName>
        <fullName evidence="2">Nucleotide-diphospho-sugar transferase domain-containing protein</fullName>
    </recommendedName>
</protein>
<accession>A0A7S3PJK7</accession>
<dbReference type="SUPFAM" id="SSF53448">
    <property type="entry name" value="Nucleotide-diphospho-sugar transferases"/>
    <property type="match status" value="1"/>
</dbReference>
<dbReference type="InterPro" id="IPR029044">
    <property type="entry name" value="Nucleotide-diphossugar_trans"/>
</dbReference>
<evidence type="ECO:0008006" key="2">
    <source>
        <dbReference type="Google" id="ProtNLM"/>
    </source>
</evidence>
<organism evidence="1">
    <name type="scientific">Aplanochytrium stocchinoi</name>
    <dbReference type="NCBI Taxonomy" id="215587"/>
    <lineage>
        <taxon>Eukaryota</taxon>
        <taxon>Sar</taxon>
        <taxon>Stramenopiles</taxon>
        <taxon>Bigyra</taxon>
        <taxon>Labyrinthulomycetes</taxon>
        <taxon>Thraustochytrida</taxon>
        <taxon>Thraustochytriidae</taxon>
        <taxon>Aplanochytrium</taxon>
    </lineage>
</organism>
<sequence>MNRSGTAKGVVFLILVWGALCLWFLSSRTGVFRRAITLSRYSDDAELERLVLTKTQNDGDECGYCKEPENRTLVVMVDNRDIFNGKFRINLTDHGEFTDGGANYISICAALNRIYAETQGYCFRYVRPDIGQCPHSKYGERTAHWCKILGIAEGLSQGFRRVLFLDSDAYVRGQNIELADFIRTLGPEPWYDSVKGEFDPSPMQPSATRAGLVVARDWGKYKDKMTKKKIEKKLDPFKVNTGVMIFQVFPEEKKLQESMAWKILQEWWNVNSTNTYRVHPFEQDAFSKEVFPKGNIRGMVARVPYQEWNNVWGGFIRHQTSIRSSQNHNLMSVFVERMTHLMLKGLMPKSCSKSSEHIMDTKAVAILLEKV</sequence>
<name>A0A7S3PJK7_9STRA</name>
<evidence type="ECO:0000313" key="1">
    <source>
        <dbReference type="EMBL" id="CAE0441431.1"/>
    </source>
</evidence>